<accession>A0A832SY42</accession>
<dbReference type="Pfam" id="PF21690">
    <property type="entry name" value="MJ1010-like_2nd"/>
    <property type="match status" value="1"/>
</dbReference>
<evidence type="ECO:0000259" key="4">
    <source>
        <dbReference type="SMART" id="SM00382"/>
    </source>
</evidence>
<feature type="domain" description="AAA+ ATPase" evidence="4">
    <location>
        <begin position="28"/>
        <end position="218"/>
    </location>
</feature>
<evidence type="ECO:0000256" key="1">
    <source>
        <dbReference type="ARBA" id="ARBA00006755"/>
    </source>
</evidence>
<gene>
    <name evidence="5" type="ORF">HA335_00065</name>
</gene>
<keyword evidence="2" id="KW-0547">Nucleotide-binding</keyword>
<dbReference type="PANTHER" id="PTHR37096">
    <property type="entry name" value="YALI0E33429P"/>
    <property type="match status" value="1"/>
</dbReference>
<dbReference type="InterPro" id="IPR027417">
    <property type="entry name" value="P-loop_NTPase"/>
</dbReference>
<dbReference type="CDD" id="cd00009">
    <property type="entry name" value="AAA"/>
    <property type="match status" value="1"/>
</dbReference>
<dbReference type="InterPro" id="IPR003593">
    <property type="entry name" value="AAA+_ATPase"/>
</dbReference>
<dbReference type="InterPro" id="IPR051667">
    <property type="entry name" value="Archaeal_ATPase_domain"/>
</dbReference>
<dbReference type="GO" id="GO:0005524">
    <property type="term" value="F:ATP binding"/>
    <property type="evidence" value="ECO:0007669"/>
    <property type="project" value="UniProtKB-KW"/>
</dbReference>
<dbReference type="SMART" id="SM00382">
    <property type="entry name" value="AAA"/>
    <property type="match status" value="1"/>
</dbReference>
<dbReference type="OMA" id="EMEYILH"/>
<sequence>MGILVIFMKFFNREKEIHKILSIIEGEPNLIYFIYGSINSGKTALINEIINNRLDKNKYIVFYFDLREIFISKYDDFIEVLFEEYEGDKSPIEVIKAIINDLPSLYGIPIPKNTLNEIFKKKTTKNVFRYITNVLMDIKREGKQPIIIIDELQKIGDMKINGFLIYELFNYFVSLTKHKHLCHVFCLSSDSLFIERVYNEAMLEDRVDYILVDDHRGGYAPSIGILPQIESGVAFGNPALEYSNRGFASMRGEYILVDDFDKETALKFMDFLAKENNMSLTNEDKELIYNYVGGKPVLIIKVIDKLRYENLNDILDFMLKDATQKLKYFLEDVKEEDEELYKKVVDALKLFKEDYEIEDIKIPKKIREFLIKRNILFLNPIEGILKPQSFLVWNAIKKVL</sequence>
<dbReference type="SUPFAM" id="SSF52540">
    <property type="entry name" value="P-loop containing nucleoside triphosphate hydrolases"/>
    <property type="match status" value="1"/>
</dbReference>
<evidence type="ECO:0000313" key="6">
    <source>
        <dbReference type="Proteomes" id="UP000645676"/>
    </source>
</evidence>
<comment type="caution">
    <text evidence="5">The sequence shown here is derived from an EMBL/GenBank/DDBJ whole genome shotgun (WGS) entry which is preliminary data.</text>
</comment>
<protein>
    <submittedName>
        <fullName evidence="5">AAA family ATPase</fullName>
    </submittedName>
</protein>
<dbReference type="Gene3D" id="1.10.10.10">
    <property type="entry name" value="Winged helix-like DNA-binding domain superfamily/Winged helix DNA-binding domain"/>
    <property type="match status" value="1"/>
</dbReference>
<proteinExistence type="inferred from homology"/>
<dbReference type="Proteomes" id="UP000645676">
    <property type="component" value="Unassembled WGS sequence"/>
</dbReference>
<organism evidence="5 6">
    <name type="scientific">Methanocaldococcus jannaschii</name>
    <dbReference type="NCBI Taxonomy" id="2190"/>
    <lineage>
        <taxon>Archaea</taxon>
        <taxon>Methanobacteriati</taxon>
        <taxon>Methanobacteriota</taxon>
        <taxon>Methanomada group</taxon>
        <taxon>Methanococci</taxon>
        <taxon>Methanococcales</taxon>
        <taxon>Methanocaldococcaceae</taxon>
        <taxon>Methanocaldococcus</taxon>
    </lineage>
</organism>
<dbReference type="PANTHER" id="PTHR37096:SF1">
    <property type="entry name" value="AAA+ ATPASE DOMAIN-CONTAINING PROTEIN"/>
    <property type="match status" value="1"/>
</dbReference>
<reference evidence="5" key="1">
    <citation type="journal article" date="2020" name="bioRxiv">
        <title>A rank-normalized archaeal taxonomy based on genome phylogeny resolves widespread incomplete and uneven classifications.</title>
        <authorList>
            <person name="Rinke C."/>
            <person name="Chuvochina M."/>
            <person name="Mussig A.J."/>
            <person name="Chaumeil P.-A."/>
            <person name="Waite D.W."/>
            <person name="Whitman W.B."/>
            <person name="Parks D.H."/>
            <person name="Hugenholtz P."/>
        </authorList>
    </citation>
    <scope>NUCLEOTIDE SEQUENCE</scope>
    <source>
        <strain evidence="5">UBA8849</strain>
    </source>
</reference>
<dbReference type="InterPro" id="IPR011579">
    <property type="entry name" value="ATPase_dom"/>
</dbReference>
<dbReference type="SMR" id="A0A832SY42"/>
<comment type="similarity">
    <text evidence="1">Belongs to the archaeal ATPase family.</text>
</comment>
<dbReference type="InterPro" id="IPR049081">
    <property type="entry name" value="MJ1010-like_2nd"/>
</dbReference>
<dbReference type="InterPro" id="IPR036388">
    <property type="entry name" value="WH-like_DNA-bd_sf"/>
</dbReference>
<dbReference type="AlphaFoldDB" id="A0A832SY42"/>
<evidence type="ECO:0000256" key="2">
    <source>
        <dbReference type="ARBA" id="ARBA00022741"/>
    </source>
</evidence>
<evidence type="ECO:0000313" key="5">
    <source>
        <dbReference type="EMBL" id="HII58975.1"/>
    </source>
</evidence>
<name>A0A832SY42_9EURY</name>
<dbReference type="Pfam" id="PF01637">
    <property type="entry name" value="ATPase_2"/>
    <property type="match status" value="2"/>
</dbReference>
<evidence type="ECO:0000256" key="3">
    <source>
        <dbReference type="ARBA" id="ARBA00022840"/>
    </source>
</evidence>
<keyword evidence="3" id="KW-0067">ATP-binding</keyword>
<dbReference type="EMBL" id="DUJR01000001">
    <property type="protein sequence ID" value="HII58975.1"/>
    <property type="molecule type" value="Genomic_DNA"/>
</dbReference>
<dbReference type="Gene3D" id="3.40.50.300">
    <property type="entry name" value="P-loop containing nucleotide triphosphate hydrolases"/>
    <property type="match status" value="1"/>
</dbReference>